<protein>
    <submittedName>
        <fullName evidence="2">Uncharacterized protein</fullName>
    </submittedName>
</protein>
<feature type="chain" id="PRO_5002081413" evidence="1">
    <location>
        <begin position="25"/>
        <end position="168"/>
    </location>
</feature>
<dbReference type="AlphaFoldDB" id="A0A0B1S8B2"/>
<dbReference type="EMBL" id="KN593592">
    <property type="protein sequence ID" value="KHJ81134.1"/>
    <property type="molecule type" value="Genomic_DNA"/>
</dbReference>
<evidence type="ECO:0000313" key="2">
    <source>
        <dbReference type="EMBL" id="KHJ81134.1"/>
    </source>
</evidence>
<evidence type="ECO:0000313" key="3">
    <source>
        <dbReference type="Proteomes" id="UP000053660"/>
    </source>
</evidence>
<feature type="non-terminal residue" evidence="2">
    <location>
        <position position="168"/>
    </location>
</feature>
<gene>
    <name evidence="2" type="ORF">OESDEN_19180</name>
</gene>
<name>A0A0B1S8B2_OESDE</name>
<organism evidence="2 3">
    <name type="scientific">Oesophagostomum dentatum</name>
    <name type="common">Nodular worm</name>
    <dbReference type="NCBI Taxonomy" id="61180"/>
    <lineage>
        <taxon>Eukaryota</taxon>
        <taxon>Metazoa</taxon>
        <taxon>Ecdysozoa</taxon>
        <taxon>Nematoda</taxon>
        <taxon>Chromadorea</taxon>
        <taxon>Rhabditida</taxon>
        <taxon>Rhabditina</taxon>
        <taxon>Rhabditomorpha</taxon>
        <taxon>Strongyloidea</taxon>
        <taxon>Strongylidae</taxon>
        <taxon>Oesophagostomum</taxon>
    </lineage>
</organism>
<reference evidence="2 3" key="1">
    <citation type="submission" date="2014-03" db="EMBL/GenBank/DDBJ databases">
        <title>Draft genome of the hookworm Oesophagostomum dentatum.</title>
        <authorList>
            <person name="Mitreva M."/>
        </authorList>
    </citation>
    <scope>NUCLEOTIDE SEQUENCE [LARGE SCALE GENOMIC DNA]</scope>
    <source>
        <strain evidence="2 3">OD-Hann</strain>
    </source>
</reference>
<evidence type="ECO:0000256" key="1">
    <source>
        <dbReference type="SAM" id="SignalP"/>
    </source>
</evidence>
<proteinExistence type="predicted"/>
<dbReference type="Proteomes" id="UP000053660">
    <property type="component" value="Unassembled WGS sequence"/>
</dbReference>
<feature type="signal peptide" evidence="1">
    <location>
        <begin position="1"/>
        <end position="24"/>
    </location>
</feature>
<accession>A0A0B1S8B2</accession>
<keyword evidence="3" id="KW-1185">Reference proteome</keyword>
<sequence>MKSRTNARFPTIVFWRVVLLSGKALLNTLDQLIDSEDHPTTNKPSTSDKSSLAHIRHINMTIARDEAEILYEQKLGHSNQLTVDSKKFEILRDLYPKLRDIDKKSIIVCGEEKKALWLCELMQRQDLPVTCVASKASLHKSEFKKFDSASSGIVLISAKMAVHFKDKQ</sequence>
<keyword evidence="1" id="KW-0732">Signal</keyword>